<proteinExistence type="predicted"/>
<organism evidence="2 3">
    <name type="scientific">Amphritea atlantica</name>
    <dbReference type="NCBI Taxonomy" id="355243"/>
    <lineage>
        <taxon>Bacteria</taxon>
        <taxon>Pseudomonadati</taxon>
        <taxon>Pseudomonadota</taxon>
        <taxon>Gammaproteobacteria</taxon>
        <taxon>Oceanospirillales</taxon>
        <taxon>Oceanospirillaceae</taxon>
        <taxon>Amphritea</taxon>
    </lineage>
</organism>
<dbReference type="AlphaFoldDB" id="A0A1H9FQT1"/>
<evidence type="ECO:0000313" key="3">
    <source>
        <dbReference type="Proteomes" id="UP000198749"/>
    </source>
</evidence>
<feature type="transmembrane region" description="Helical" evidence="1">
    <location>
        <begin position="62"/>
        <end position="83"/>
    </location>
</feature>
<accession>A0A1H9FQT1</accession>
<sequence length="139" mass="15614">MENGTPLHSGQANPVMVTKVLLTLLVIVVAYIYLRRRVNASQSKPRSVTVTPKAGDAPIRMIAVLFLLISFSLTVGFFVYRWIDGNQLLRITLTSPQSPEPVYYQVHKSELQERSFTTTDGQIIRIGTQDRLVIESIPD</sequence>
<keyword evidence="1" id="KW-0812">Transmembrane</keyword>
<evidence type="ECO:0000256" key="1">
    <source>
        <dbReference type="SAM" id="Phobius"/>
    </source>
</evidence>
<dbReference type="EMBL" id="FOGB01000003">
    <property type="protein sequence ID" value="SEQ40262.1"/>
    <property type="molecule type" value="Genomic_DNA"/>
</dbReference>
<keyword evidence="3" id="KW-1185">Reference proteome</keyword>
<evidence type="ECO:0000313" key="2">
    <source>
        <dbReference type="EMBL" id="SEQ40262.1"/>
    </source>
</evidence>
<protein>
    <submittedName>
        <fullName evidence="2">Uncharacterized protein</fullName>
    </submittedName>
</protein>
<keyword evidence="1" id="KW-1133">Transmembrane helix</keyword>
<dbReference type="Proteomes" id="UP000198749">
    <property type="component" value="Unassembled WGS sequence"/>
</dbReference>
<name>A0A1H9FQT1_9GAMM</name>
<keyword evidence="1" id="KW-0472">Membrane</keyword>
<gene>
    <name evidence="2" type="ORF">SAMN03080615_01389</name>
</gene>
<feature type="transmembrane region" description="Helical" evidence="1">
    <location>
        <begin position="15"/>
        <end position="34"/>
    </location>
</feature>
<reference evidence="3" key="1">
    <citation type="submission" date="2016-10" db="EMBL/GenBank/DDBJ databases">
        <authorList>
            <person name="Varghese N."/>
            <person name="Submissions S."/>
        </authorList>
    </citation>
    <scope>NUCLEOTIDE SEQUENCE [LARGE SCALE GENOMIC DNA]</scope>
    <source>
        <strain evidence="3">DSM 18887</strain>
    </source>
</reference>